<comment type="similarity">
    <text evidence="5">Belongs to the class-II pyridoxal-phosphate-dependent aminotransferase family. MalY/PatB cystathionine beta-lyase subfamily.</text>
</comment>
<comment type="caution">
    <text evidence="7">The sequence shown here is derived from an EMBL/GenBank/DDBJ whole genome shotgun (WGS) entry which is preliminary data.</text>
</comment>
<accession>A0A948T1B4</accession>
<evidence type="ECO:0000256" key="3">
    <source>
        <dbReference type="ARBA" id="ARBA00022898"/>
    </source>
</evidence>
<protein>
    <recommendedName>
        <fullName evidence="2">cysteine-S-conjugate beta-lyase</fullName>
        <ecNumber evidence="2">4.4.1.13</ecNumber>
    </recommendedName>
</protein>
<dbReference type="EC" id="4.4.1.13" evidence="2"/>
<dbReference type="InterPro" id="IPR015424">
    <property type="entry name" value="PyrdxlP-dep_Trfase"/>
</dbReference>
<dbReference type="InterPro" id="IPR004839">
    <property type="entry name" value="Aminotransferase_I/II_large"/>
</dbReference>
<evidence type="ECO:0000256" key="2">
    <source>
        <dbReference type="ARBA" id="ARBA00012224"/>
    </source>
</evidence>
<dbReference type="Pfam" id="PF00155">
    <property type="entry name" value="Aminotran_1_2"/>
    <property type="match status" value="1"/>
</dbReference>
<evidence type="ECO:0000259" key="6">
    <source>
        <dbReference type="Pfam" id="PF00155"/>
    </source>
</evidence>
<dbReference type="GO" id="GO:0030170">
    <property type="term" value="F:pyridoxal phosphate binding"/>
    <property type="evidence" value="ECO:0007669"/>
    <property type="project" value="InterPro"/>
</dbReference>
<dbReference type="InterPro" id="IPR015421">
    <property type="entry name" value="PyrdxlP-dep_Trfase_major"/>
</dbReference>
<dbReference type="Gene3D" id="3.40.640.10">
    <property type="entry name" value="Type I PLP-dependent aspartate aminotransferase-like (Major domain)"/>
    <property type="match status" value="1"/>
</dbReference>
<evidence type="ECO:0000313" key="7">
    <source>
        <dbReference type="EMBL" id="MBU3805722.1"/>
    </source>
</evidence>
<dbReference type="PANTHER" id="PTHR43525">
    <property type="entry name" value="PROTEIN MALY"/>
    <property type="match status" value="1"/>
</dbReference>
<dbReference type="GO" id="GO:0047804">
    <property type="term" value="F:cysteine-S-conjugate beta-lyase activity"/>
    <property type="evidence" value="ECO:0007669"/>
    <property type="project" value="UniProtKB-EC"/>
</dbReference>
<proteinExistence type="inferred from homology"/>
<dbReference type="SUPFAM" id="SSF53383">
    <property type="entry name" value="PLP-dependent transferases"/>
    <property type="match status" value="1"/>
</dbReference>
<feature type="domain" description="Aminotransferase class I/classII large" evidence="6">
    <location>
        <begin position="68"/>
        <end position="396"/>
    </location>
</feature>
<evidence type="ECO:0000256" key="1">
    <source>
        <dbReference type="ARBA" id="ARBA00001933"/>
    </source>
</evidence>
<sequence length="403" mass="45958">MQYDFTTVWNRAGHDSLAVDSVGADNAWAPDQPKEGFDFIPMWVADMGFATMPGVVESMRSRLEHPIFGYFEGGTRYTDAITRWQEHRNGVTDLKPEYIGYQNSVLGGLAAAMEAVCARGDKVLIHAPTYTGFTNTLTNLGYKLIHSTLKRDEARVWRMDYEEMEQLLNENHIHVAVFCSPHNPSGRVWEQWELEKAMELFQRYQVTIISDEIWSDILLNGHTHIPTQQVSEYAKQNTVALYAPSKTFNLAGLVGSYHIIYNDALRHRVEKVSSLSHYNQQNLLSMYALLGAYTPEGEQWVDQLRQTLSHNVNWAYEFIQQNFKGVTLAKPQGSYLLFLDCSQYCEEKGITLSQLIKAGWDVGVGWQDGRPFHGATSIRMNLALPFSQVETAFQRLKDHVFVD</sequence>
<dbReference type="EMBL" id="JAHLFP010000016">
    <property type="protein sequence ID" value="MBU3805722.1"/>
    <property type="molecule type" value="Genomic_DNA"/>
</dbReference>
<evidence type="ECO:0000256" key="4">
    <source>
        <dbReference type="ARBA" id="ARBA00023239"/>
    </source>
</evidence>
<dbReference type="InterPro" id="IPR015422">
    <property type="entry name" value="PyrdxlP-dep_Trfase_small"/>
</dbReference>
<keyword evidence="4" id="KW-0456">Lyase</keyword>
<comment type="cofactor">
    <cofactor evidence="1">
        <name>pyridoxal 5'-phosphate</name>
        <dbReference type="ChEBI" id="CHEBI:597326"/>
    </cofactor>
</comment>
<keyword evidence="7" id="KW-0808">Transferase</keyword>
<dbReference type="Proteomes" id="UP000713596">
    <property type="component" value="Unassembled WGS sequence"/>
</dbReference>
<dbReference type="AlphaFoldDB" id="A0A948T1B4"/>
<evidence type="ECO:0000256" key="5">
    <source>
        <dbReference type="ARBA" id="ARBA00037974"/>
    </source>
</evidence>
<keyword evidence="7" id="KW-0032">Aminotransferase</keyword>
<reference evidence="7" key="2">
    <citation type="submission" date="2021-04" db="EMBL/GenBank/DDBJ databases">
        <authorList>
            <person name="Gilroy R."/>
        </authorList>
    </citation>
    <scope>NUCLEOTIDE SEQUENCE</scope>
    <source>
        <strain evidence="7">B5_2728</strain>
    </source>
</reference>
<evidence type="ECO:0000313" key="8">
    <source>
        <dbReference type="Proteomes" id="UP000713596"/>
    </source>
</evidence>
<dbReference type="PANTHER" id="PTHR43525:SF1">
    <property type="entry name" value="PROTEIN MALY"/>
    <property type="match status" value="1"/>
</dbReference>
<name>A0A948T1B4_9FIRM</name>
<gene>
    <name evidence="7" type="ORF">H9882_02325</name>
</gene>
<organism evidence="7 8">
    <name type="scientific">Candidatus Allofournierella pullistercoris</name>
    <dbReference type="NCBI Taxonomy" id="2838597"/>
    <lineage>
        <taxon>Bacteria</taxon>
        <taxon>Bacillati</taxon>
        <taxon>Bacillota</taxon>
        <taxon>Clostridia</taxon>
        <taxon>Eubacteriales</taxon>
        <taxon>Oscillospiraceae</taxon>
        <taxon>Allofournierella</taxon>
    </lineage>
</organism>
<dbReference type="Gene3D" id="3.90.1150.10">
    <property type="entry name" value="Aspartate Aminotransferase, domain 1"/>
    <property type="match status" value="1"/>
</dbReference>
<keyword evidence="3" id="KW-0663">Pyridoxal phosphate</keyword>
<dbReference type="InterPro" id="IPR051798">
    <property type="entry name" value="Class-II_PLP-Dep_Aminotrans"/>
</dbReference>
<reference evidence="7" key="1">
    <citation type="journal article" date="2021" name="PeerJ">
        <title>Extensive microbial diversity within the chicken gut microbiome revealed by metagenomics and culture.</title>
        <authorList>
            <person name="Gilroy R."/>
            <person name="Ravi A."/>
            <person name="Getino M."/>
            <person name="Pursley I."/>
            <person name="Horton D.L."/>
            <person name="Alikhan N.F."/>
            <person name="Baker D."/>
            <person name="Gharbi K."/>
            <person name="Hall N."/>
            <person name="Watson M."/>
            <person name="Adriaenssens E.M."/>
            <person name="Foster-Nyarko E."/>
            <person name="Jarju S."/>
            <person name="Secka A."/>
            <person name="Antonio M."/>
            <person name="Oren A."/>
            <person name="Chaudhuri R.R."/>
            <person name="La Ragione R."/>
            <person name="Hildebrand F."/>
            <person name="Pallen M.J."/>
        </authorList>
    </citation>
    <scope>NUCLEOTIDE SEQUENCE</scope>
    <source>
        <strain evidence="7">B5_2728</strain>
    </source>
</reference>
<dbReference type="CDD" id="cd00609">
    <property type="entry name" value="AAT_like"/>
    <property type="match status" value="1"/>
</dbReference>
<dbReference type="GO" id="GO:0008483">
    <property type="term" value="F:transaminase activity"/>
    <property type="evidence" value="ECO:0007669"/>
    <property type="project" value="UniProtKB-KW"/>
</dbReference>